<dbReference type="RefSeq" id="WP_046842838.1">
    <property type="nucleotide sequence ID" value="NZ_CP011389.1"/>
</dbReference>
<name>A0A0F7JN51_9DEIO</name>
<reference evidence="4 5" key="1">
    <citation type="submission" date="2015-01" db="EMBL/GenBank/DDBJ databases">
        <title>Deinococcus soli/N5/whole genome sequencing.</title>
        <authorList>
            <person name="Kim M.K."/>
            <person name="Srinivasan S."/>
            <person name="Lee J.-J."/>
        </authorList>
    </citation>
    <scope>NUCLEOTIDE SEQUENCE [LARGE SCALE GENOMIC DNA]</scope>
    <source>
        <strain evidence="4 5">N5</strain>
    </source>
</reference>
<feature type="transmembrane region" description="Helical" evidence="2">
    <location>
        <begin position="495"/>
        <end position="514"/>
    </location>
</feature>
<dbReference type="PANTHER" id="PTHR32089">
    <property type="entry name" value="METHYL-ACCEPTING CHEMOTAXIS PROTEIN MCPB"/>
    <property type="match status" value="1"/>
</dbReference>
<dbReference type="OrthoDB" id="61172at2"/>
<evidence type="ECO:0000256" key="2">
    <source>
        <dbReference type="SAM" id="Phobius"/>
    </source>
</evidence>
<dbReference type="GO" id="GO:0007165">
    <property type="term" value="P:signal transduction"/>
    <property type="evidence" value="ECO:0007669"/>
    <property type="project" value="InterPro"/>
</dbReference>
<protein>
    <recommendedName>
        <fullName evidence="3">HAMP domain-containing protein</fullName>
    </recommendedName>
</protein>
<dbReference type="Pfam" id="PF00672">
    <property type="entry name" value="HAMP"/>
    <property type="match status" value="1"/>
</dbReference>
<keyword evidence="5" id="KW-1185">Reference proteome</keyword>
<dbReference type="PANTHER" id="PTHR32089:SF120">
    <property type="entry name" value="METHYL-ACCEPTING CHEMOTAXIS PROTEIN TLPQ"/>
    <property type="match status" value="1"/>
</dbReference>
<proteinExistence type="predicted"/>
<keyword evidence="2" id="KW-1133">Transmembrane helix</keyword>
<dbReference type="Proteomes" id="UP000034024">
    <property type="component" value="Chromosome"/>
</dbReference>
<keyword evidence="2" id="KW-0472">Membrane</keyword>
<feature type="transmembrane region" description="Helical" evidence="2">
    <location>
        <begin position="288"/>
        <end position="311"/>
    </location>
</feature>
<feature type="domain" description="HAMP" evidence="3">
    <location>
        <begin position="518"/>
        <end position="570"/>
    </location>
</feature>
<dbReference type="InterPro" id="IPR003660">
    <property type="entry name" value="HAMP_dom"/>
</dbReference>
<feature type="region of interest" description="Disordered" evidence="1">
    <location>
        <begin position="25"/>
        <end position="45"/>
    </location>
</feature>
<dbReference type="SMART" id="SM00304">
    <property type="entry name" value="HAMP"/>
    <property type="match status" value="1"/>
</dbReference>
<keyword evidence="2" id="KW-0812">Transmembrane</keyword>
<dbReference type="Gene3D" id="6.10.340.10">
    <property type="match status" value="1"/>
</dbReference>
<evidence type="ECO:0000259" key="3">
    <source>
        <dbReference type="PROSITE" id="PS50885"/>
    </source>
</evidence>
<organism evidence="4 5">
    <name type="scientific">Deinococcus soli</name>
    <name type="common">ex Cha et al. 2016</name>
    <dbReference type="NCBI Taxonomy" id="1309411"/>
    <lineage>
        <taxon>Bacteria</taxon>
        <taxon>Thermotogati</taxon>
        <taxon>Deinococcota</taxon>
        <taxon>Deinococci</taxon>
        <taxon>Deinococcales</taxon>
        <taxon>Deinococcaceae</taxon>
        <taxon>Deinococcus</taxon>
    </lineage>
</organism>
<dbReference type="AlphaFoldDB" id="A0A0F7JN51"/>
<gene>
    <name evidence="4" type="ORF">SY84_03450</name>
</gene>
<evidence type="ECO:0000313" key="4">
    <source>
        <dbReference type="EMBL" id="AKH16263.1"/>
    </source>
</evidence>
<evidence type="ECO:0000256" key="1">
    <source>
        <dbReference type="SAM" id="MobiDB-lite"/>
    </source>
</evidence>
<accession>A0A0F7JN51</accession>
<dbReference type="EMBL" id="CP011389">
    <property type="protein sequence ID" value="AKH16263.1"/>
    <property type="molecule type" value="Genomic_DNA"/>
</dbReference>
<dbReference type="CDD" id="cd06225">
    <property type="entry name" value="HAMP"/>
    <property type="match status" value="1"/>
</dbReference>
<dbReference type="GO" id="GO:0016020">
    <property type="term" value="C:membrane"/>
    <property type="evidence" value="ECO:0007669"/>
    <property type="project" value="InterPro"/>
</dbReference>
<dbReference type="PATRIC" id="fig|1309411.5.peg.716"/>
<dbReference type="SUPFAM" id="SSF158472">
    <property type="entry name" value="HAMP domain-like"/>
    <property type="match status" value="1"/>
</dbReference>
<evidence type="ECO:0000313" key="5">
    <source>
        <dbReference type="Proteomes" id="UP000034024"/>
    </source>
</evidence>
<dbReference type="KEGG" id="dch:SY84_03450"/>
<dbReference type="PROSITE" id="PS50885">
    <property type="entry name" value="HAMP"/>
    <property type="match status" value="1"/>
</dbReference>
<sequence>MKYTVLIRQPVQSERKPELEQQLRERFGLNGEQAQRLSDRRTGRLMKPTGRARAELLLAMFQSVGADVTLEEVREETSVISEPFQTLSAPVRPAAPARPDDAPLAPDRAEAPLSVSGIWPDVDLTPPGGALPDPFAAPGLSAGAFRAETAAGSALPNEFMPAVAWNAPAPGLTPSAPGVGSTNPFAGDAATALMPPPTPAGLPEPDPDPFATAFGAPLVPSAPARAADPAADVWSDFTGALTLTDAAPAPSAPEVAAVPSAAGMDPIVPGLPDSDAPKLRRSSLRNRMTIGALVPLGVSSLLTLGVLAVTLPGLQQNLVQRNAQAVAVAVASNIDPTRGAQNITPQLEALVKNSSVGFVQVELRDGSRYFSSQVPKVSDLLNAQVSNWLIENPNSAVFRDRISPATLYRDQANEMRAMGGTANDVEKLEKQAADPANQSVTNVNYIVQQITVKQENGQRAVSSERASEADAENVLYTVAVGVENGQPQAALRRTLFLVMFVSLLALAIAAYLALRAARAVVQPIEDLVRVADAISMGDLSRPVRAERNDEIGDLAQALERMRLSLDSAMDRLRRRRRS</sequence>